<dbReference type="InterPro" id="IPR036188">
    <property type="entry name" value="FAD/NAD-bd_sf"/>
</dbReference>
<dbReference type="InterPro" id="IPR007867">
    <property type="entry name" value="GMC_OxRtase_C"/>
</dbReference>
<protein>
    <recommendedName>
        <fullName evidence="9">Glucose-methanol-choline oxidoreductase</fullName>
    </recommendedName>
</protein>
<evidence type="ECO:0000313" key="7">
    <source>
        <dbReference type="EMBL" id="BAH06716.1"/>
    </source>
</evidence>
<dbReference type="GO" id="GO:0050660">
    <property type="term" value="F:flavin adenine dinucleotide binding"/>
    <property type="evidence" value="ECO:0007669"/>
    <property type="project" value="InterPro"/>
</dbReference>
<dbReference type="PANTHER" id="PTHR46056">
    <property type="entry name" value="LONG-CHAIN-ALCOHOL OXIDASE"/>
    <property type="match status" value="1"/>
</dbReference>
<accession>B9E2J1</accession>
<dbReference type="HOGENOM" id="CLU_462992_0_0_9"/>
<dbReference type="PANTHER" id="PTHR46056:SF12">
    <property type="entry name" value="LONG-CHAIN-ALCOHOL OXIDASE"/>
    <property type="match status" value="1"/>
</dbReference>
<keyword evidence="4" id="KW-0560">Oxidoreductase</keyword>
<feature type="domain" description="Glucose-methanol-choline oxidoreductase N-terminal" evidence="5">
    <location>
        <begin position="217"/>
        <end position="335"/>
    </location>
</feature>
<name>B9E2J1_CLOK1</name>
<dbReference type="Pfam" id="PF00732">
    <property type="entry name" value="GMC_oxred_N"/>
    <property type="match status" value="1"/>
</dbReference>
<evidence type="ECO:0000313" key="8">
    <source>
        <dbReference type="Proteomes" id="UP000007969"/>
    </source>
</evidence>
<comment type="similarity">
    <text evidence="1">Belongs to the GMC oxidoreductase family.</text>
</comment>
<sequence>MYFMEKDADVIVIGAGGGGPVVAKELGEKGIKVLLLEAGTWYGNKKWPNPLQEQGAKSSNTTEDLSDEILHRCFTDYEGDTNDNVIGRFRWGPADRRKPAWFRRLPQGGFAWQSSSIGGTTLLYFGNSPRAFPSSVNNTWPISYRELIPYYEEVESTLPVSQAPMTDKEELFFYGVKNAGWPILKTLDITNPGYRTQPNAILSPDPDINNLDFKFEYSTEGCTLCGHCMNGCSIGPSVERVAKRSTLVSYIPLALKTNNVEIRPNTFVIKILTKKDSTGSLKSVGIKYKDTWSGEIGELKAKVIVMSAGPIESPRLWLNSKLPDNPWVGKGLTNHWFDCISGIFEEKVLMNILGTPDVRPYVGQNSAARFDYPGLGSLQGLGVSPGIYSTLSYSLSRYGYNFLHKPAPEEPWNIRGRVVGQELKEIMMSYPQTLSILLFTDDTPNSRNTVTLDNLIKDENGFVPIIKYIPSKNDMQKRNKLASIAADILKKAGASKIIRTDCTSGLLVHMQSTMRMGHVTDTNCEAKQVKRLFIADNSVLYNSLGGANPTLTTQALAARTAEKIVHKYFN</sequence>
<organism evidence="7 8">
    <name type="scientific">Clostridium kluyveri (strain NBRC 12016)</name>
    <dbReference type="NCBI Taxonomy" id="583346"/>
    <lineage>
        <taxon>Bacteria</taxon>
        <taxon>Bacillati</taxon>
        <taxon>Bacillota</taxon>
        <taxon>Clostridia</taxon>
        <taxon>Eubacteriales</taxon>
        <taxon>Clostridiaceae</taxon>
        <taxon>Clostridium</taxon>
    </lineage>
</organism>
<dbReference type="Proteomes" id="UP000007969">
    <property type="component" value="Chromosome"/>
</dbReference>
<evidence type="ECO:0000256" key="1">
    <source>
        <dbReference type="ARBA" id="ARBA00010790"/>
    </source>
</evidence>
<evidence type="ECO:0000256" key="4">
    <source>
        <dbReference type="ARBA" id="ARBA00023002"/>
    </source>
</evidence>
<dbReference type="SUPFAM" id="SSF51905">
    <property type="entry name" value="FAD/NAD(P)-binding domain"/>
    <property type="match status" value="1"/>
</dbReference>
<evidence type="ECO:0000259" key="6">
    <source>
        <dbReference type="Pfam" id="PF05199"/>
    </source>
</evidence>
<evidence type="ECO:0008006" key="9">
    <source>
        <dbReference type="Google" id="ProtNLM"/>
    </source>
</evidence>
<keyword evidence="2" id="KW-0285">Flavoprotein</keyword>
<reference evidence="8" key="1">
    <citation type="submission" date="2005-09" db="EMBL/GenBank/DDBJ databases">
        <title>Complete genome sequence of Clostridium kluyveri and comparative genomics of Clostridia species.</title>
        <authorList>
            <person name="Inui M."/>
            <person name="Nonaka H."/>
            <person name="Shinoda Y."/>
            <person name="Ikenaga Y."/>
            <person name="Abe M."/>
            <person name="Naito K."/>
            <person name="Vertes A.A."/>
            <person name="Yukawa H."/>
        </authorList>
    </citation>
    <scope>NUCLEOTIDE SEQUENCE [LARGE SCALE GENOMIC DNA]</scope>
    <source>
        <strain evidence="8">NBRC 12016</strain>
    </source>
</reference>
<keyword evidence="3" id="KW-0274">FAD</keyword>
<evidence type="ECO:0000259" key="5">
    <source>
        <dbReference type="Pfam" id="PF00732"/>
    </source>
</evidence>
<dbReference type="Pfam" id="PF05199">
    <property type="entry name" value="GMC_oxred_C"/>
    <property type="match status" value="1"/>
</dbReference>
<gene>
    <name evidence="7" type="ordered locus">CKR_1665</name>
</gene>
<dbReference type="AlphaFoldDB" id="B9E2J1"/>
<evidence type="ECO:0000256" key="2">
    <source>
        <dbReference type="ARBA" id="ARBA00022630"/>
    </source>
</evidence>
<dbReference type="GO" id="GO:0016614">
    <property type="term" value="F:oxidoreductase activity, acting on CH-OH group of donors"/>
    <property type="evidence" value="ECO:0007669"/>
    <property type="project" value="InterPro"/>
</dbReference>
<proteinExistence type="inferred from homology"/>
<evidence type="ECO:0000256" key="3">
    <source>
        <dbReference type="ARBA" id="ARBA00022827"/>
    </source>
</evidence>
<dbReference type="InterPro" id="IPR000172">
    <property type="entry name" value="GMC_OxRdtase_N"/>
</dbReference>
<dbReference type="EMBL" id="AP009049">
    <property type="protein sequence ID" value="BAH06716.1"/>
    <property type="molecule type" value="Genomic_DNA"/>
</dbReference>
<dbReference type="KEGG" id="ckr:CKR_1665"/>
<feature type="domain" description="Glucose-methanol-choline oxidoreductase C-terminal" evidence="6">
    <location>
        <begin position="444"/>
        <end position="557"/>
    </location>
</feature>
<dbReference type="Gene3D" id="3.50.50.60">
    <property type="entry name" value="FAD/NAD(P)-binding domain"/>
    <property type="match status" value="2"/>
</dbReference>